<dbReference type="InterPro" id="IPR007110">
    <property type="entry name" value="Ig-like_dom"/>
</dbReference>
<dbReference type="SUPFAM" id="SSF48726">
    <property type="entry name" value="Immunoglobulin"/>
    <property type="match status" value="2"/>
</dbReference>
<dbReference type="InterPro" id="IPR051170">
    <property type="entry name" value="Neural/epithelial_adhesion"/>
</dbReference>
<sequence>MSFTLGASVLLLCSTFGLVYGVHSNTRFTATPPVNVNVAVNDSVTFVWKFKFGNRQDWTEFNEFVWGTVDSGHVTNKYITVTKGILSLFINKRLPKSLRGRISYSGTISSTGCKLEFTLTDVQRSDGNFVYGCDADIAGVDIVSQPFLHTETKFMKEPEKTLFVDLGSNATFRWECNFGSEEDWTNFEQVFWGAETDNYGNIGNKFLTVDSKENVWSNPKVPGSVISRAVWSGTLSRERCQLDFLLKNAIYTDDGTYGCIGVVYGETFKSSPIRLIVLDPPKLVRRSNRTIDSVEGQTVELSCKATGNPVPSMLWMHNGRILPNKATVLRISGIQRSQAGTYNCTATNLAGNVSEDKPYHNQKASSNLTVQTRVGQNITLTCAVDAKPPAVFAWIREGAKVSVGVNSTENLSKLTFTPKKDDDFGYYWCYAGNDVGLASIRFKVNKT</sequence>
<dbReference type="OrthoDB" id="5975039at2759"/>
<dbReference type="PANTHER" id="PTHR12231:SF253">
    <property type="entry name" value="DPR-INTERACTING PROTEIN ETA, ISOFORM B-RELATED"/>
    <property type="match status" value="1"/>
</dbReference>
<reference evidence="7 8" key="1">
    <citation type="journal article" date="2018" name="Sci. Rep.">
        <title>Comparative analysis of the Pocillopora damicornis genome highlights role of immune system in coral evolution.</title>
        <authorList>
            <person name="Cunning R."/>
            <person name="Bay R.A."/>
            <person name="Gillette P."/>
            <person name="Baker A.C."/>
            <person name="Traylor-Knowles N."/>
        </authorList>
    </citation>
    <scope>NUCLEOTIDE SEQUENCE [LARGE SCALE GENOMIC DNA]</scope>
    <source>
        <strain evidence="7">RSMAS</strain>
        <tissue evidence="7">Whole animal</tissue>
    </source>
</reference>
<dbReference type="InterPro" id="IPR013783">
    <property type="entry name" value="Ig-like_fold"/>
</dbReference>
<dbReference type="PANTHER" id="PTHR12231">
    <property type="entry name" value="CTX-RELATED TYPE I TRANSMEMBRANE PROTEIN"/>
    <property type="match status" value="1"/>
</dbReference>
<accession>A0A3M6V4C4</accession>
<evidence type="ECO:0000256" key="2">
    <source>
        <dbReference type="ARBA" id="ARBA00022737"/>
    </source>
</evidence>
<dbReference type="InterPro" id="IPR003599">
    <property type="entry name" value="Ig_sub"/>
</dbReference>
<dbReference type="Pfam" id="PF13927">
    <property type="entry name" value="Ig_3"/>
    <property type="match status" value="2"/>
</dbReference>
<feature type="domain" description="Ig-like" evidence="6">
    <location>
        <begin position="281"/>
        <end position="360"/>
    </location>
</feature>
<evidence type="ECO:0000256" key="1">
    <source>
        <dbReference type="ARBA" id="ARBA00022729"/>
    </source>
</evidence>
<dbReference type="AlphaFoldDB" id="A0A3M6V4C4"/>
<gene>
    <name evidence="7" type="ORF">pdam_00014278</name>
</gene>
<dbReference type="SMART" id="SM00409">
    <property type="entry name" value="IG"/>
    <property type="match status" value="4"/>
</dbReference>
<evidence type="ECO:0000256" key="5">
    <source>
        <dbReference type="SAM" id="SignalP"/>
    </source>
</evidence>
<keyword evidence="1 5" id="KW-0732">Signal</keyword>
<keyword evidence="8" id="KW-1185">Reference proteome</keyword>
<evidence type="ECO:0000256" key="3">
    <source>
        <dbReference type="ARBA" id="ARBA00023157"/>
    </source>
</evidence>
<dbReference type="Proteomes" id="UP000275408">
    <property type="component" value="Unassembled WGS sequence"/>
</dbReference>
<dbReference type="STRING" id="46731.A0A3M6V4C4"/>
<keyword evidence="4" id="KW-0393">Immunoglobulin domain</keyword>
<comment type="caution">
    <text evidence="7">The sequence shown here is derived from an EMBL/GenBank/DDBJ whole genome shotgun (WGS) entry which is preliminary data.</text>
</comment>
<evidence type="ECO:0000313" key="8">
    <source>
        <dbReference type="Proteomes" id="UP000275408"/>
    </source>
</evidence>
<keyword evidence="2" id="KW-0677">Repeat</keyword>
<evidence type="ECO:0000259" key="6">
    <source>
        <dbReference type="PROSITE" id="PS50835"/>
    </source>
</evidence>
<feature type="signal peptide" evidence="5">
    <location>
        <begin position="1"/>
        <end position="21"/>
    </location>
</feature>
<feature type="domain" description="Ig-like" evidence="6">
    <location>
        <begin position="375"/>
        <end position="445"/>
    </location>
</feature>
<dbReference type="EMBL" id="RCHS01000120">
    <property type="protein sequence ID" value="RMX60771.1"/>
    <property type="molecule type" value="Genomic_DNA"/>
</dbReference>
<name>A0A3M6V4C4_POCDA</name>
<dbReference type="PROSITE" id="PS50835">
    <property type="entry name" value="IG_LIKE"/>
    <property type="match status" value="2"/>
</dbReference>
<dbReference type="InterPro" id="IPR003598">
    <property type="entry name" value="Ig_sub2"/>
</dbReference>
<dbReference type="InterPro" id="IPR036179">
    <property type="entry name" value="Ig-like_dom_sf"/>
</dbReference>
<proteinExistence type="predicted"/>
<feature type="chain" id="PRO_5018003578" description="Ig-like domain-containing protein" evidence="5">
    <location>
        <begin position="22"/>
        <end position="447"/>
    </location>
</feature>
<dbReference type="SMART" id="SM00408">
    <property type="entry name" value="IGc2"/>
    <property type="match status" value="2"/>
</dbReference>
<evidence type="ECO:0000256" key="4">
    <source>
        <dbReference type="ARBA" id="ARBA00023319"/>
    </source>
</evidence>
<keyword evidence="3" id="KW-1015">Disulfide bond</keyword>
<evidence type="ECO:0000313" key="7">
    <source>
        <dbReference type="EMBL" id="RMX60771.1"/>
    </source>
</evidence>
<dbReference type="Gene3D" id="2.60.40.10">
    <property type="entry name" value="Immunoglobulins"/>
    <property type="match status" value="2"/>
</dbReference>
<protein>
    <recommendedName>
        <fullName evidence="6">Ig-like domain-containing protein</fullName>
    </recommendedName>
</protein>
<organism evidence="7 8">
    <name type="scientific">Pocillopora damicornis</name>
    <name type="common">Cauliflower coral</name>
    <name type="synonym">Millepora damicornis</name>
    <dbReference type="NCBI Taxonomy" id="46731"/>
    <lineage>
        <taxon>Eukaryota</taxon>
        <taxon>Metazoa</taxon>
        <taxon>Cnidaria</taxon>
        <taxon>Anthozoa</taxon>
        <taxon>Hexacorallia</taxon>
        <taxon>Scleractinia</taxon>
        <taxon>Astrocoeniina</taxon>
        <taxon>Pocilloporidae</taxon>
        <taxon>Pocillopora</taxon>
    </lineage>
</organism>